<feature type="transmembrane region" description="Helical" evidence="1">
    <location>
        <begin position="43"/>
        <end position="69"/>
    </location>
</feature>
<organism evidence="2 3">
    <name type="scientific">Draconibacterium sediminis</name>
    <dbReference type="NCBI Taxonomy" id="1544798"/>
    <lineage>
        <taxon>Bacteria</taxon>
        <taxon>Pseudomonadati</taxon>
        <taxon>Bacteroidota</taxon>
        <taxon>Bacteroidia</taxon>
        <taxon>Marinilabiliales</taxon>
        <taxon>Prolixibacteraceae</taxon>
        <taxon>Draconibacterium</taxon>
    </lineage>
</organism>
<dbReference type="Proteomes" id="UP000032544">
    <property type="component" value="Unassembled WGS sequence"/>
</dbReference>
<sequence>MGKPLKPLPGKIKTFQVPYQKAEHNIYEFEYERINSSKFIDKIIIYFVFVFFMLEKTYICNAFGIHPILCVWGLTFRKETVESPSFFLYLSANTATPQPFSLS</sequence>
<keyword evidence="1" id="KW-0472">Membrane</keyword>
<protein>
    <submittedName>
        <fullName evidence="2">Uncharacterized protein</fullName>
    </submittedName>
</protein>
<dbReference type="STRING" id="1544798.LH29_18085"/>
<proteinExistence type="predicted"/>
<name>A0A0D8J7H6_9BACT</name>
<evidence type="ECO:0000313" key="2">
    <source>
        <dbReference type="EMBL" id="KJF42471.1"/>
    </source>
</evidence>
<gene>
    <name evidence="2" type="ORF">LH29_18085</name>
</gene>
<evidence type="ECO:0000256" key="1">
    <source>
        <dbReference type="SAM" id="Phobius"/>
    </source>
</evidence>
<dbReference type="AlphaFoldDB" id="A0A0D8J7H6"/>
<comment type="caution">
    <text evidence="2">The sequence shown here is derived from an EMBL/GenBank/DDBJ whole genome shotgun (WGS) entry which is preliminary data.</text>
</comment>
<evidence type="ECO:0000313" key="3">
    <source>
        <dbReference type="Proteomes" id="UP000032544"/>
    </source>
</evidence>
<accession>A0A0D8J7H6</accession>
<dbReference type="EMBL" id="JRHC01000005">
    <property type="protein sequence ID" value="KJF42471.1"/>
    <property type="molecule type" value="Genomic_DNA"/>
</dbReference>
<reference evidence="2 3" key="1">
    <citation type="submission" date="2014-09" db="EMBL/GenBank/DDBJ databases">
        <title>Draft Genome Sequence of Draconibacterium sp. JN14CK-3.</title>
        <authorList>
            <person name="Dong C."/>
            <person name="Lai Q."/>
            <person name="Shao Z."/>
        </authorList>
    </citation>
    <scope>NUCLEOTIDE SEQUENCE [LARGE SCALE GENOMIC DNA]</scope>
    <source>
        <strain evidence="2 3">JN14CK-3</strain>
    </source>
</reference>
<keyword evidence="1" id="KW-1133">Transmembrane helix</keyword>
<keyword evidence="1" id="KW-0812">Transmembrane</keyword>
<keyword evidence="3" id="KW-1185">Reference proteome</keyword>